<sequence>MRTGVRRTLIVVVCFAAGFLVSRAVRWETEPATTPPTPWSTVPAQEPRIDARVAPGALDDGAGWVLMAAEDLARAEPPDDVVDCGGLRDWALREGAVPAGNAPHSIEVTANYRTTVQTVHVRVLPDPTPYSGKPPTVRLACLPRPDAVLPFPEPDAARVKVNGEPSLLDPVQKQTTLYRPHEVRPRSPAELEVVVDLTGSTGPFAYRVEIDVVEQNEFRGRAASGPLFATEDGGGMGYWPATATWTMSPSRTHVYCEPVTNPTPGTEPTCT</sequence>
<dbReference type="OrthoDB" id="3676257at2"/>
<dbReference type="RefSeq" id="WP_015102632.1">
    <property type="nucleotide sequence ID" value="NC_019673.1"/>
</dbReference>
<evidence type="ECO:0000313" key="1">
    <source>
        <dbReference type="EMBL" id="CCH32520.1"/>
    </source>
</evidence>
<keyword evidence="2" id="KW-1185">Reference proteome</keyword>
<evidence type="ECO:0000313" key="2">
    <source>
        <dbReference type="Proteomes" id="UP000006281"/>
    </source>
</evidence>
<dbReference type="EMBL" id="HE804045">
    <property type="protein sequence ID" value="CCH32520.1"/>
    <property type="molecule type" value="Genomic_DNA"/>
</dbReference>
<protein>
    <submittedName>
        <fullName evidence="1">Putative secreted protein</fullName>
    </submittedName>
</protein>
<accession>K0JXB8</accession>
<dbReference type="KEGG" id="sesp:BN6_52560"/>
<reference evidence="1 2" key="1">
    <citation type="journal article" date="2012" name="BMC Genomics">
        <title>Complete genome sequence of Saccharothrix espanaensis DSM 44229T and comparison to the other completely sequenced Pseudonocardiaceae.</title>
        <authorList>
            <person name="Strobel T."/>
            <person name="Al-Dilaimi A."/>
            <person name="Blom J."/>
            <person name="Gessner A."/>
            <person name="Kalinowski J."/>
            <person name="Luzhetska M."/>
            <person name="Puhler A."/>
            <person name="Szczepanowski R."/>
            <person name="Bechthold A."/>
            <person name="Ruckert C."/>
        </authorList>
    </citation>
    <scope>NUCLEOTIDE SEQUENCE [LARGE SCALE GENOMIC DNA]</scope>
    <source>
        <strain evidence="2">ATCC 51144 / DSM 44229 / JCM 9112 / NBRC 15066 / NRRL 15764</strain>
    </source>
</reference>
<organism evidence="1 2">
    <name type="scientific">Saccharothrix espanaensis (strain ATCC 51144 / DSM 44229 / JCM 9112 / NBRC 15066 / NRRL 15764)</name>
    <dbReference type="NCBI Taxonomy" id="1179773"/>
    <lineage>
        <taxon>Bacteria</taxon>
        <taxon>Bacillati</taxon>
        <taxon>Actinomycetota</taxon>
        <taxon>Actinomycetes</taxon>
        <taxon>Pseudonocardiales</taxon>
        <taxon>Pseudonocardiaceae</taxon>
        <taxon>Saccharothrix</taxon>
    </lineage>
</organism>
<proteinExistence type="predicted"/>
<dbReference type="AlphaFoldDB" id="K0JXB8"/>
<gene>
    <name evidence="1" type="ordered locus">BN6_52560</name>
</gene>
<dbReference type="HOGENOM" id="CLU_1026324_0_0_11"/>
<name>K0JXB8_SACES</name>
<dbReference type="STRING" id="1179773.BN6_52560"/>
<dbReference type="Proteomes" id="UP000006281">
    <property type="component" value="Chromosome"/>
</dbReference>
<dbReference type="PATRIC" id="fig|1179773.3.peg.5288"/>